<dbReference type="InterPro" id="IPR036691">
    <property type="entry name" value="Endo/exonu/phosph_ase_sf"/>
</dbReference>
<dbReference type="Pfam" id="PF03372">
    <property type="entry name" value="Exo_endo_phos"/>
    <property type="match status" value="1"/>
</dbReference>
<feature type="transmembrane region" description="Helical" evidence="1">
    <location>
        <begin position="6"/>
        <end position="28"/>
    </location>
</feature>
<dbReference type="PANTHER" id="PTHR19446">
    <property type="entry name" value="REVERSE TRANSCRIPTASES"/>
    <property type="match status" value="1"/>
</dbReference>
<dbReference type="InterPro" id="IPR043502">
    <property type="entry name" value="DNA/RNA_pol_sf"/>
</dbReference>
<proteinExistence type="predicted"/>
<keyword evidence="1" id="KW-0472">Membrane</keyword>
<dbReference type="STRING" id="62062.ENSHHUP00000014958"/>
<dbReference type="CDD" id="cd09076">
    <property type="entry name" value="L1-EN"/>
    <property type="match status" value="1"/>
</dbReference>
<dbReference type="SUPFAM" id="SSF56672">
    <property type="entry name" value="DNA/RNA polymerases"/>
    <property type="match status" value="1"/>
</dbReference>
<name>A0A4W5KCW8_9TELE</name>
<dbReference type="InterPro" id="IPR000477">
    <property type="entry name" value="RT_dom"/>
</dbReference>
<evidence type="ECO:0000313" key="4">
    <source>
        <dbReference type="Proteomes" id="UP000314982"/>
    </source>
</evidence>
<dbReference type="GeneTree" id="ENSGT00940000163737"/>
<dbReference type="SUPFAM" id="SSF56219">
    <property type="entry name" value="DNase I-like"/>
    <property type="match status" value="1"/>
</dbReference>
<dbReference type="PROSITE" id="PS50878">
    <property type="entry name" value="RT_POL"/>
    <property type="match status" value="1"/>
</dbReference>
<feature type="transmembrane region" description="Helical" evidence="1">
    <location>
        <begin position="1153"/>
        <end position="1173"/>
    </location>
</feature>
<reference evidence="4" key="1">
    <citation type="submission" date="2018-06" db="EMBL/GenBank/DDBJ databases">
        <title>Genome assembly of Danube salmon.</title>
        <authorList>
            <person name="Macqueen D.J."/>
            <person name="Gundappa M.K."/>
        </authorList>
    </citation>
    <scope>NUCLEOTIDE SEQUENCE [LARGE SCALE GENOMIC DNA]</scope>
</reference>
<evidence type="ECO:0000256" key="1">
    <source>
        <dbReference type="SAM" id="Phobius"/>
    </source>
</evidence>
<feature type="domain" description="Reverse transcriptase" evidence="2">
    <location>
        <begin position="510"/>
        <end position="789"/>
    </location>
</feature>
<dbReference type="Pfam" id="PF00078">
    <property type="entry name" value="RVT_1"/>
    <property type="match status" value="1"/>
</dbReference>
<sequence length="1204" mass="139288">MVCIHFLWYFYFIFFLFMASLRFGTLNINGCRDAVKRFSLFDYVMIKRASIVFLQETHTDSNNQVQWLSEWKGQAILSHGSSVSAGVAILFGPEYKEQPVSVFELVPGRMLRVDVKVHGLNFSLFNVYAPNIGSERILFFKKLKTALRDVLQDRMVVLAGDFNCTINHVLDRNHEEPHKQSSEELKTLITYYCLVDVWREAFPQTKQYTWLKVNSNMISGARLDRIYVQKSVRGKFFKSCITPTALSDHQYMSVEVSIAQSTLKHSLWKFNSRLLQDHNFVHSFHFFWETWRERKILYKSLSQWWDIGKTQIKLFCQNYIAYNKSILESTLKQLEQDGIYIDDEADGVDTAEAFERNKFLLRNLLEERAQETLVRARFTSFNNMDVPTSSFFSLEKKTVNRKILCHLKLPGGGEVTDDGRIRSCALSFYEDLYKAEPCDDEMADILLQDLPQLMEEEKSRLDQPLTFDELTVAVQELSSGKVPGLDGLNAEFYKKFWSVIGKDLFSVFLECLERGTLPVSLRRAVITLLPKKGDLGDIKNWRPVSLLGVDYKIFSKALINRLKLCISSVIHADQSYCIPNRSIFDNLFLVRDLISFAKVYKLDVGLVSLDQEKAFDRVDHGFLFKCLNAFGFGSSFISYVKLLYTDVYSILKINGTLLRPFLVGRGIRQGCGLSGILYAIVIEPLLTVLRRQLSGISIVCPYSTDLVTARLSAYADDVTVVIRSDEDVKKLVSSLDVYQRASSSRINWQKSVSFLLGKWENGGPPVLPRLCSWSLEGFKVLGVFMGVDQYMENNWEGIFDKVSGRLQRWRWILPQLSYRGRVLIINNLAASMLWHRLNVLNPPKILLQRLQKIFVDFFWDGHHWLPPAILYLPVNEGGQGLIDVNAKVKAMRLKVAQTLLYSKEHTTPWVSFGLALLRTFGGFSLDKQLFLMSLYSRNFIFDVKFYGSVLNSWIVLKEFRRENDHFGLNEPLFYNSFIGGNVCTPNIIAKTFIEKGLTTVAHLIDIAPRKWRPAAEICEQVGFKSVRMVEHFIKSLKADFPSQFLHFVNCFLSGDSMQCSFPKLFVSPRVCTEDDQEGKLMKFKGLQELDFQAIGKREFYQICVKTDYFGNINQRCDTQWREYLMVSDDLAPSWRLFYKGPLPKRSGDLQWRILHCVLPTNCFVLSLIWMFYYPVIFVINQRLCFMFLLNVPGWYHCLSYWKEY</sequence>
<accession>A0A4W5KCW8</accession>
<protein>
    <recommendedName>
        <fullName evidence="2">Reverse transcriptase domain-containing protein</fullName>
    </recommendedName>
</protein>
<dbReference type="Proteomes" id="UP000314982">
    <property type="component" value="Unassembled WGS sequence"/>
</dbReference>
<dbReference type="InterPro" id="IPR005135">
    <property type="entry name" value="Endo/exonuclease/phosphatase"/>
</dbReference>
<keyword evidence="1" id="KW-1133">Transmembrane helix</keyword>
<evidence type="ECO:0000259" key="2">
    <source>
        <dbReference type="PROSITE" id="PS50878"/>
    </source>
</evidence>
<dbReference type="AlphaFoldDB" id="A0A4W5KCW8"/>
<organism evidence="3 4">
    <name type="scientific">Hucho hucho</name>
    <name type="common">huchen</name>
    <dbReference type="NCBI Taxonomy" id="62062"/>
    <lineage>
        <taxon>Eukaryota</taxon>
        <taxon>Metazoa</taxon>
        <taxon>Chordata</taxon>
        <taxon>Craniata</taxon>
        <taxon>Vertebrata</taxon>
        <taxon>Euteleostomi</taxon>
        <taxon>Actinopterygii</taxon>
        <taxon>Neopterygii</taxon>
        <taxon>Teleostei</taxon>
        <taxon>Protacanthopterygii</taxon>
        <taxon>Salmoniformes</taxon>
        <taxon>Salmonidae</taxon>
        <taxon>Salmoninae</taxon>
        <taxon>Hucho</taxon>
    </lineage>
</organism>
<evidence type="ECO:0000313" key="3">
    <source>
        <dbReference type="Ensembl" id="ENSHHUP00000014958.1"/>
    </source>
</evidence>
<dbReference type="Ensembl" id="ENSHHUT00000015473.1">
    <property type="protein sequence ID" value="ENSHHUP00000014958.1"/>
    <property type="gene ID" value="ENSHHUG00000009280.1"/>
</dbReference>
<dbReference type="CDD" id="cd01650">
    <property type="entry name" value="RT_nLTR_like"/>
    <property type="match status" value="1"/>
</dbReference>
<reference evidence="3" key="3">
    <citation type="submission" date="2025-09" db="UniProtKB">
        <authorList>
            <consortium name="Ensembl"/>
        </authorList>
    </citation>
    <scope>IDENTIFICATION</scope>
</reference>
<dbReference type="GO" id="GO:0003824">
    <property type="term" value="F:catalytic activity"/>
    <property type="evidence" value="ECO:0007669"/>
    <property type="project" value="InterPro"/>
</dbReference>
<keyword evidence="1" id="KW-0812">Transmembrane</keyword>
<keyword evidence="4" id="KW-1185">Reference proteome</keyword>
<reference evidence="3" key="2">
    <citation type="submission" date="2025-08" db="UniProtKB">
        <authorList>
            <consortium name="Ensembl"/>
        </authorList>
    </citation>
    <scope>IDENTIFICATION</scope>
</reference>
<dbReference type="Gene3D" id="3.60.10.10">
    <property type="entry name" value="Endonuclease/exonuclease/phosphatase"/>
    <property type="match status" value="1"/>
</dbReference>